<dbReference type="PROSITE" id="PS50026">
    <property type="entry name" value="EGF_3"/>
    <property type="match status" value="3"/>
</dbReference>
<proteinExistence type="predicted"/>
<evidence type="ECO:0000259" key="5">
    <source>
        <dbReference type="PROSITE" id="PS50026"/>
    </source>
</evidence>
<evidence type="ECO:0000313" key="7">
    <source>
        <dbReference type="Proteomes" id="UP000676336"/>
    </source>
</evidence>
<evidence type="ECO:0000256" key="2">
    <source>
        <dbReference type="ARBA" id="ARBA00022737"/>
    </source>
</evidence>
<sequence>MIFSCYFNGFENACSCLPAYTGKKCETYEYEGSACSANPNYCKNGGTCKINNNALMCLCPPPYIGATCQQIAQNGTNTVCGLILDRCRNGGTCLPVGFNVFTCQCAPGWTGLSCETPTTSTSNCLSNPSLCLNGGQCYYIGNEYRCVCPAQYTGSYCE</sequence>
<protein>
    <recommendedName>
        <fullName evidence="5">EGF-like domain-containing protein</fullName>
    </recommendedName>
</protein>
<feature type="non-terminal residue" evidence="6">
    <location>
        <position position="1"/>
    </location>
</feature>
<dbReference type="PROSITE" id="PS01186">
    <property type="entry name" value="EGF_2"/>
    <property type="match status" value="2"/>
</dbReference>
<evidence type="ECO:0000256" key="4">
    <source>
        <dbReference type="PROSITE-ProRule" id="PRU00076"/>
    </source>
</evidence>
<dbReference type="FunFam" id="2.10.25.10:FF:000095">
    <property type="entry name" value="Notch, isoform B"/>
    <property type="match status" value="1"/>
</dbReference>
<dbReference type="Gene3D" id="2.10.25.10">
    <property type="entry name" value="Laminin"/>
    <property type="match status" value="3"/>
</dbReference>
<dbReference type="SMART" id="SM00181">
    <property type="entry name" value="EGF"/>
    <property type="match status" value="3"/>
</dbReference>
<dbReference type="PANTHER" id="PTHR24033">
    <property type="entry name" value="EGF-LIKE DOMAIN-CONTAINING PROTEIN"/>
    <property type="match status" value="1"/>
</dbReference>
<gene>
    <name evidence="6" type="ORF">SMN809_LOCUS66840</name>
</gene>
<feature type="domain" description="EGF-like" evidence="5">
    <location>
        <begin position="31"/>
        <end position="69"/>
    </location>
</feature>
<name>A0A8S3H0L6_9BILA</name>
<evidence type="ECO:0000256" key="3">
    <source>
        <dbReference type="ARBA" id="ARBA00023157"/>
    </source>
</evidence>
<dbReference type="Pfam" id="PF00008">
    <property type="entry name" value="EGF"/>
    <property type="match status" value="2"/>
</dbReference>
<reference evidence="6" key="1">
    <citation type="submission" date="2021-02" db="EMBL/GenBank/DDBJ databases">
        <authorList>
            <person name="Nowell W R."/>
        </authorList>
    </citation>
    <scope>NUCLEOTIDE SEQUENCE</scope>
</reference>
<dbReference type="PROSITE" id="PS00022">
    <property type="entry name" value="EGF_1"/>
    <property type="match status" value="3"/>
</dbReference>
<evidence type="ECO:0000256" key="1">
    <source>
        <dbReference type="ARBA" id="ARBA00022536"/>
    </source>
</evidence>
<feature type="disulfide bond" evidence="4">
    <location>
        <begin position="59"/>
        <end position="68"/>
    </location>
</feature>
<feature type="domain" description="EGF-like" evidence="5">
    <location>
        <begin position="120"/>
        <end position="158"/>
    </location>
</feature>
<dbReference type="Proteomes" id="UP000676336">
    <property type="component" value="Unassembled WGS sequence"/>
</dbReference>
<dbReference type="AlphaFoldDB" id="A0A8S3H0L6"/>
<dbReference type="InterPro" id="IPR000742">
    <property type="entry name" value="EGF"/>
</dbReference>
<comment type="caution">
    <text evidence="4">Lacks conserved residue(s) required for the propagation of feature annotation.</text>
</comment>
<accession>A0A8S3H0L6</accession>
<dbReference type="InterPro" id="IPR013111">
    <property type="entry name" value="EGF_extracell"/>
</dbReference>
<comment type="caution">
    <text evidence="6">The sequence shown here is derived from an EMBL/GenBank/DDBJ whole genome shotgun (WGS) entry which is preliminary data.</text>
</comment>
<evidence type="ECO:0000313" key="6">
    <source>
        <dbReference type="EMBL" id="CAF5174002.1"/>
    </source>
</evidence>
<dbReference type="EMBL" id="CAJOBI010314150">
    <property type="protein sequence ID" value="CAF5174002.1"/>
    <property type="molecule type" value="Genomic_DNA"/>
</dbReference>
<dbReference type="InterPro" id="IPR051830">
    <property type="entry name" value="NOTCH_homolog"/>
</dbReference>
<keyword evidence="1 4" id="KW-0245">EGF-like domain</keyword>
<keyword evidence="3 4" id="KW-1015">Disulfide bond</keyword>
<dbReference type="CDD" id="cd00054">
    <property type="entry name" value="EGF_CA"/>
    <property type="match status" value="1"/>
</dbReference>
<organism evidence="6 7">
    <name type="scientific">Rotaria magnacalcarata</name>
    <dbReference type="NCBI Taxonomy" id="392030"/>
    <lineage>
        <taxon>Eukaryota</taxon>
        <taxon>Metazoa</taxon>
        <taxon>Spiralia</taxon>
        <taxon>Gnathifera</taxon>
        <taxon>Rotifera</taxon>
        <taxon>Eurotatoria</taxon>
        <taxon>Bdelloidea</taxon>
        <taxon>Philodinida</taxon>
        <taxon>Philodinidae</taxon>
        <taxon>Rotaria</taxon>
    </lineage>
</organism>
<feature type="disulfide bond" evidence="4">
    <location>
        <begin position="148"/>
        <end position="157"/>
    </location>
</feature>
<feature type="domain" description="EGF-like" evidence="5">
    <location>
        <begin position="76"/>
        <end position="115"/>
    </location>
</feature>
<keyword evidence="2" id="KW-0677">Repeat</keyword>
<feature type="disulfide bond" evidence="4">
    <location>
        <begin position="105"/>
        <end position="114"/>
    </location>
</feature>
<dbReference type="SUPFAM" id="SSF57196">
    <property type="entry name" value="EGF/Laminin"/>
    <property type="match status" value="3"/>
</dbReference>
<dbReference type="Pfam" id="PF07974">
    <property type="entry name" value="EGF_2"/>
    <property type="match status" value="1"/>
</dbReference>